<comment type="function">
    <text evidence="1">Required for respiratory activity and maintenance and expression of the mitochondrial genome.</text>
</comment>
<evidence type="ECO:0000313" key="7">
    <source>
        <dbReference type="EMBL" id="KAJ5243367.1"/>
    </source>
</evidence>
<proteinExistence type="inferred from homology"/>
<feature type="compositionally biased region" description="Basic residues" evidence="6">
    <location>
        <begin position="131"/>
        <end position="145"/>
    </location>
</feature>
<evidence type="ECO:0000256" key="4">
    <source>
        <dbReference type="ARBA" id="ARBA00013566"/>
    </source>
</evidence>
<dbReference type="GO" id="GO:0005634">
    <property type="term" value="C:nucleus"/>
    <property type="evidence" value="ECO:0007669"/>
    <property type="project" value="TreeGrafter"/>
</dbReference>
<evidence type="ECO:0000256" key="6">
    <source>
        <dbReference type="SAM" id="MobiDB-lite"/>
    </source>
</evidence>
<dbReference type="Pfam" id="PF06413">
    <property type="entry name" value="Neugrin"/>
    <property type="match status" value="1"/>
</dbReference>
<evidence type="ECO:0000256" key="5">
    <source>
        <dbReference type="ARBA" id="ARBA00022946"/>
    </source>
</evidence>
<evidence type="ECO:0000256" key="3">
    <source>
        <dbReference type="ARBA" id="ARBA00010895"/>
    </source>
</evidence>
<keyword evidence="5" id="KW-0809">Transit peptide</keyword>
<comment type="similarity">
    <text evidence="3">Belongs to the RRG9 family.</text>
</comment>
<name>A0A9W9TVS9_PENCI</name>
<dbReference type="EMBL" id="JAPQKT010000001">
    <property type="protein sequence ID" value="KAJ5243367.1"/>
    <property type="molecule type" value="Genomic_DNA"/>
</dbReference>
<protein>
    <recommendedName>
        <fullName evidence="4">Required for respiratory growth protein 9, mitochondrial</fullName>
    </recommendedName>
</protein>
<feature type="region of interest" description="Disordered" evidence="6">
    <location>
        <begin position="246"/>
        <end position="266"/>
    </location>
</feature>
<feature type="compositionally biased region" description="Basic and acidic residues" evidence="6">
    <location>
        <begin position="114"/>
        <end position="130"/>
    </location>
</feature>
<feature type="compositionally biased region" description="Polar residues" evidence="6">
    <location>
        <begin position="87"/>
        <end position="96"/>
    </location>
</feature>
<dbReference type="Proteomes" id="UP001147733">
    <property type="component" value="Unassembled WGS sequence"/>
</dbReference>
<evidence type="ECO:0000256" key="1">
    <source>
        <dbReference type="ARBA" id="ARBA00003548"/>
    </source>
</evidence>
<comment type="subcellular location">
    <subcellularLocation>
        <location evidence="2">Mitochondrion</location>
    </subcellularLocation>
</comment>
<dbReference type="GeneID" id="81379781"/>
<reference evidence="7" key="1">
    <citation type="submission" date="2022-11" db="EMBL/GenBank/DDBJ databases">
        <authorList>
            <person name="Petersen C."/>
        </authorList>
    </citation>
    <scope>NUCLEOTIDE SEQUENCE</scope>
    <source>
        <strain evidence="7">IBT 23319</strain>
    </source>
</reference>
<dbReference type="OrthoDB" id="5578174at2759"/>
<dbReference type="AlphaFoldDB" id="A0A9W9TVS9"/>
<organism evidence="7 8">
    <name type="scientific">Penicillium citrinum</name>
    <dbReference type="NCBI Taxonomy" id="5077"/>
    <lineage>
        <taxon>Eukaryota</taxon>
        <taxon>Fungi</taxon>
        <taxon>Dikarya</taxon>
        <taxon>Ascomycota</taxon>
        <taxon>Pezizomycotina</taxon>
        <taxon>Eurotiomycetes</taxon>
        <taxon>Eurotiomycetidae</taxon>
        <taxon>Eurotiales</taxon>
        <taxon>Aspergillaceae</taxon>
        <taxon>Penicillium</taxon>
    </lineage>
</organism>
<dbReference type="PANTHER" id="PTHR13475">
    <property type="entry name" value="NEUGRIN"/>
    <property type="match status" value="1"/>
</dbReference>
<feature type="region of interest" description="Disordered" evidence="6">
    <location>
        <begin position="73"/>
        <end position="150"/>
    </location>
</feature>
<dbReference type="InterPro" id="IPR010487">
    <property type="entry name" value="NGRN/Rrg9"/>
</dbReference>
<gene>
    <name evidence="7" type="ORF">N7469_001694</name>
</gene>
<feature type="compositionally biased region" description="Low complexity" evidence="6">
    <location>
        <begin position="73"/>
        <end position="83"/>
    </location>
</feature>
<accession>A0A9W9TVS9</accession>
<keyword evidence="8" id="KW-1185">Reference proteome</keyword>
<reference evidence="7" key="2">
    <citation type="journal article" date="2023" name="IMA Fungus">
        <title>Comparative genomic study of the Penicillium genus elucidates a diverse pangenome and 15 lateral gene transfer events.</title>
        <authorList>
            <person name="Petersen C."/>
            <person name="Sorensen T."/>
            <person name="Nielsen M.R."/>
            <person name="Sondergaard T.E."/>
            <person name="Sorensen J.L."/>
            <person name="Fitzpatrick D.A."/>
            <person name="Frisvad J.C."/>
            <person name="Nielsen K.L."/>
        </authorList>
    </citation>
    <scope>NUCLEOTIDE SEQUENCE</scope>
    <source>
        <strain evidence="7">IBT 23319</strain>
    </source>
</reference>
<evidence type="ECO:0000313" key="8">
    <source>
        <dbReference type="Proteomes" id="UP001147733"/>
    </source>
</evidence>
<sequence>MVFHCASSTKLALSNVLGNVFRSHLAHDLPSSSARRWSSHLLQLQPSQQYRPFVSHSLLLQSQNNIPHSITTESHTTESMTEPKATSDATTPAQQRQTREMKPGSTKPTKKTTSKSETKTAKDNSTSDKDKKKKDNAKKVPKKPKKPEAWEIQKEALEKKFPDGWNPAKRLSPDALDGIRHLHATAPDRFTTAVLAEEFKVSPEAIRRILKSKWRPSENEMEKRRVRWENRHERIWSQMAELGLRRPSKRAQALSDTRGLFRDKKK</sequence>
<evidence type="ECO:0000256" key="2">
    <source>
        <dbReference type="ARBA" id="ARBA00004173"/>
    </source>
</evidence>
<dbReference type="PANTHER" id="PTHR13475:SF3">
    <property type="entry name" value="NEUGRIN"/>
    <property type="match status" value="1"/>
</dbReference>
<dbReference type="GO" id="GO:0005739">
    <property type="term" value="C:mitochondrion"/>
    <property type="evidence" value="ECO:0007669"/>
    <property type="project" value="UniProtKB-SubCell"/>
</dbReference>
<dbReference type="RefSeq" id="XP_056506371.1">
    <property type="nucleotide sequence ID" value="XM_056640614.1"/>
</dbReference>
<comment type="caution">
    <text evidence="7">The sequence shown here is derived from an EMBL/GenBank/DDBJ whole genome shotgun (WGS) entry which is preliminary data.</text>
</comment>